<keyword evidence="6" id="KW-0406">Ion transport</keyword>
<dbReference type="RefSeq" id="WP_067521239.1">
    <property type="nucleotide sequence ID" value="NZ_JABELX010000005.1"/>
</dbReference>
<feature type="transmembrane region" description="Helical" evidence="8">
    <location>
        <begin position="21"/>
        <end position="42"/>
    </location>
</feature>
<evidence type="ECO:0000256" key="3">
    <source>
        <dbReference type="ARBA" id="ARBA00022475"/>
    </source>
</evidence>
<feature type="transmembrane region" description="Helical" evidence="8">
    <location>
        <begin position="312"/>
        <end position="343"/>
    </location>
</feature>
<dbReference type="GO" id="GO:0030001">
    <property type="term" value="P:metal ion transport"/>
    <property type="evidence" value="ECO:0007669"/>
    <property type="project" value="UniProtKB-ARBA"/>
</dbReference>
<evidence type="ECO:0000313" key="9">
    <source>
        <dbReference type="EMBL" id="NNH71433.1"/>
    </source>
</evidence>
<keyword evidence="7 8" id="KW-0472">Membrane</keyword>
<dbReference type="PANTHER" id="PTHR32024">
    <property type="entry name" value="TRK SYSTEM POTASSIUM UPTAKE PROTEIN TRKG-RELATED"/>
    <property type="match status" value="1"/>
</dbReference>
<dbReference type="AlphaFoldDB" id="A0A849BXZ8"/>
<dbReference type="EMBL" id="JABELX010000005">
    <property type="protein sequence ID" value="NNH71433.1"/>
    <property type="molecule type" value="Genomic_DNA"/>
</dbReference>
<keyword evidence="2" id="KW-0813">Transport</keyword>
<dbReference type="Proteomes" id="UP000586827">
    <property type="component" value="Unassembled WGS sequence"/>
</dbReference>
<dbReference type="InterPro" id="IPR003445">
    <property type="entry name" value="Cat_transpt"/>
</dbReference>
<evidence type="ECO:0000313" key="10">
    <source>
        <dbReference type="Proteomes" id="UP000586827"/>
    </source>
</evidence>
<reference evidence="9 10" key="1">
    <citation type="submission" date="2020-05" db="EMBL/GenBank/DDBJ databases">
        <title>MicrobeNet Type strains.</title>
        <authorList>
            <person name="Nicholson A.C."/>
        </authorList>
    </citation>
    <scope>NUCLEOTIDE SEQUENCE [LARGE SCALE GENOMIC DNA]</scope>
    <source>
        <strain evidence="9 10">JCM 3224</strain>
    </source>
</reference>
<proteinExistence type="predicted"/>
<feature type="transmembrane region" description="Helical" evidence="8">
    <location>
        <begin position="199"/>
        <end position="222"/>
    </location>
</feature>
<feature type="transmembrane region" description="Helical" evidence="8">
    <location>
        <begin position="364"/>
        <end position="385"/>
    </location>
</feature>
<evidence type="ECO:0000256" key="2">
    <source>
        <dbReference type="ARBA" id="ARBA00022448"/>
    </source>
</evidence>
<comment type="subcellular location">
    <subcellularLocation>
        <location evidence="1">Cell membrane</location>
        <topology evidence="1">Multi-pass membrane protein</topology>
    </subcellularLocation>
</comment>
<feature type="transmembrane region" description="Helical" evidence="8">
    <location>
        <begin position="243"/>
        <end position="262"/>
    </location>
</feature>
<evidence type="ECO:0000256" key="4">
    <source>
        <dbReference type="ARBA" id="ARBA00022692"/>
    </source>
</evidence>
<dbReference type="GO" id="GO:0008324">
    <property type="term" value="F:monoatomic cation transmembrane transporter activity"/>
    <property type="evidence" value="ECO:0007669"/>
    <property type="project" value="InterPro"/>
</dbReference>
<keyword evidence="10" id="KW-1185">Reference proteome</keyword>
<keyword evidence="4 8" id="KW-0812">Transmembrane</keyword>
<dbReference type="PANTHER" id="PTHR32024:SF1">
    <property type="entry name" value="KTR SYSTEM POTASSIUM UPTAKE PROTEIN B"/>
    <property type="match status" value="1"/>
</dbReference>
<feature type="transmembrane region" description="Helical" evidence="8">
    <location>
        <begin position="133"/>
        <end position="154"/>
    </location>
</feature>
<sequence>MPRTAQPIVRRLGRLGHPARLTVVGFLVVNVLGAALLTLPFASESGTWTDPVTALFTSTSAICVTGLVVVDTSTYWSGFGEGVVLGLIQVGGIGIMTAASLLGLLVARRMGLRMQLIAQAETKALQLGETRRVVLGVVVMSVTIELVTAVFLTGRRLVTTDEPFSSALYYGTFHAISAYNNAGFALHGDSLVRHASDPWIIVPITVAFVLGGLGFPVVFETVRAMRARLRGTPVLGWSLHTKITVLAYAGLAVVGVVLVTALEWGNPATLGTHSFGGRLLAGAFHGMTPRTAGFNSVDVGAMHPTTLLVNDVLMFIGGGSAGTAGGIKVTTFALLAFVVYAEVRGQPTVHVMGRRLAASVQRQAITVALLGVGVVMVATMILLGLSTHRLDAVLFEVVSAFGTVGLSTGITADLPPLGHLLLSAVMFLGRVGPITLAAALALREYERRYELPEERPIVG</sequence>
<protein>
    <submittedName>
        <fullName evidence="9">TrkH family potassium uptake protein</fullName>
    </submittedName>
</protein>
<feature type="transmembrane region" description="Helical" evidence="8">
    <location>
        <begin position="83"/>
        <end position="107"/>
    </location>
</feature>
<evidence type="ECO:0000256" key="1">
    <source>
        <dbReference type="ARBA" id="ARBA00004651"/>
    </source>
</evidence>
<accession>A0A849BXZ8</accession>
<comment type="caution">
    <text evidence="9">The sequence shown here is derived from an EMBL/GenBank/DDBJ whole genome shotgun (WGS) entry which is preliminary data.</text>
</comment>
<evidence type="ECO:0000256" key="5">
    <source>
        <dbReference type="ARBA" id="ARBA00022989"/>
    </source>
</evidence>
<dbReference type="GO" id="GO:0005886">
    <property type="term" value="C:plasma membrane"/>
    <property type="evidence" value="ECO:0007669"/>
    <property type="project" value="UniProtKB-SubCell"/>
</dbReference>
<gene>
    <name evidence="9" type="ORF">HLB23_16440</name>
</gene>
<name>A0A849BXZ8_9NOCA</name>
<evidence type="ECO:0000256" key="6">
    <source>
        <dbReference type="ARBA" id="ARBA00023065"/>
    </source>
</evidence>
<evidence type="ECO:0000256" key="8">
    <source>
        <dbReference type="SAM" id="Phobius"/>
    </source>
</evidence>
<dbReference type="Pfam" id="PF02386">
    <property type="entry name" value="TrkH"/>
    <property type="match status" value="1"/>
</dbReference>
<keyword evidence="3" id="KW-1003">Cell membrane</keyword>
<feature type="transmembrane region" description="Helical" evidence="8">
    <location>
        <begin position="420"/>
        <end position="442"/>
    </location>
</feature>
<keyword evidence="5 8" id="KW-1133">Transmembrane helix</keyword>
<organism evidence="9 10">
    <name type="scientific">Nocardia uniformis</name>
    <dbReference type="NCBI Taxonomy" id="53432"/>
    <lineage>
        <taxon>Bacteria</taxon>
        <taxon>Bacillati</taxon>
        <taxon>Actinomycetota</taxon>
        <taxon>Actinomycetes</taxon>
        <taxon>Mycobacteriales</taxon>
        <taxon>Nocardiaceae</taxon>
        <taxon>Nocardia</taxon>
    </lineage>
</organism>
<evidence type="ECO:0000256" key="7">
    <source>
        <dbReference type="ARBA" id="ARBA00023136"/>
    </source>
</evidence>